<keyword evidence="1" id="KW-0067">ATP-binding</keyword>
<reference evidence="1 2" key="1">
    <citation type="journal article" date="2021" name="Elife">
        <title>Chloroplast acquisition without the gene transfer in kleptoplastic sea slugs, Plakobranchus ocellatus.</title>
        <authorList>
            <person name="Maeda T."/>
            <person name="Takahashi S."/>
            <person name="Yoshida T."/>
            <person name="Shimamura S."/>
            <person name="Takaki Y."/>
            <person name="Nagai Y."/>
            <person name="Toyoda A."/>
            <person name="Suzuki Y."/>
            <person name="Arimoto A."/>
            <person name="Ishii H."/>
            <person name="Satoh N."/>
            <person name="Nishiyama T."/>
            <person name="Hasebe M."/>
            <person name="Maruyama T."/>
            <person name="Minagawa J."/>
            <person name="Obokata J."/>
            <person name="Shigenobu S."/>
        </authorList>
    </citation>
    <scope>NUCLEOTIDE SEQUENCE [LARGE SCALE GENOMIC DNA]</scope>
</reference>
<keyword evidence="2" id="KW-1185">Reference proteome</keyword>
<protein>
    <submittedName>
        <fullName evidence="1">ATP-dependent DNA helicase</fullName>
    </submittedName>
</protein>
<keyword evidence="1" id="KW-0378">Hydrolase</keyword>
<dbReference type="AlphaFoldDB" id="A0AAV4J271"/>
<dbReference type="Proteomes" id="UP000762676">
    <property type="component" value="Unassembled WGS sequence"/>
</dbReference>
<keyword evidence="1" id="KW-0347">Helicase</keyword>
<comment type="caution">
    <text evidence="1">The sequence shown here is derived from an EMBL/GenBank/DDBJ whole genome shotgun (WGS) entry which is preliminary data.</text>
</comment>
<accession>A0AAV4J271</accession>
<dbReference type="InterPro" id="IPR036691">
    <property type="entry name" value="Endo/exonu/phosph_ase_sf"/>
</dbReference>
<evidence type="ECO:0000313" key="2">
    <source>
        <dbReference type="Proteomes" id="UP000762676"/>
    </source>
</evidence>
<sequence length="98" mass="11181">MISESNSDIICISETWLTGYGDDVITTELTPPGFKKISYPRLSGAEGGVCVINRDRIKLRSERVTDYSSFECLKIVAFDIAFIREKQLYKENVRGRIR</sequence>
<keyword evidence="1" id="KW-0547">Nucleotide-binding</keyword>
<dbReference type="GO" id="GO:0004386">
    <property type="term" value="F:helicase activity"/>
    <property type="evidence" value="ECO:0007669"/>
    <property type="project" value="UniProtKB-KW"/>
</dbReference>
<gene>
    <name evidence="1" type="ORF">ElyMa_001484700</name>
</gene>
<evidence type="ECO:0000313" key="1">
    <source>
        <dbReference type="EMBL" id="GFS16923.1"/>
    </source>
</evidence>
<dbReference type="EMBL" id="BMAT01002933">
    <property type="protein sequence ID" value="GFS16923.1"/>
    <property type="molecule type" value="Genomic_DNA"/>
</dbReference>
<dbReference type="SUPFAM" id="SSF56219">
    <property type="entry name" value="DNase I-like"/>
    <property type="match status" value="1"/>
</dbReference>
<organism evidence="1 2">
    <name type="scientific">Elysia marginata</name>
    <dbReference type="NCBI Taxonomy" id="1093978"/>
    <lineage>
        <taxon>Eukaryota</taxon>
        <taxon>Metazoa</taxon>
        <taxon>Spiralia</taxon>
        <taxon>Lophotrochozoa</taxon>
        <taxon>Mollusca</taxon>
        <taxon>Gastropoda</taxon>
        <taxon>Heterobranchia</taxon>
        <taxon>Euthyneura</taxon>
        <taxon>Panpulmonata</taxon>
        <taxon>Sacoglossa</taxon>
        <taxon>Placobranchoidea</taxon>
        <taxon>Plakobranchidae</taxon>
        <taxon>Elysia</taxon>
    </lineage>
</organism>
<name>A0AAV4J271_9GAST</name>
<proteinExistence type="predicted"/>
<dbReference type="Gene3D" id="3.60.10.10">
    <property type="entry name" value="Endonuclease/exonuclease/phosphatase"/>
    <property type="match status" value="1"/>
</dbReference>